<gene>
    <name evidence="2" type="ORF">PHYSODRAFT_495537</name>
</gene>
<evidence type="ECO:0000313" key="3">
    <source>
        <dbReference type="Proteomes" id="UP000002640"/>
    </source>
</evidence>
<proteinExistence type="predicted"/>
<evidence type="ECO:0000313" key="2">
    <source>
        <dbReference type="EMBL" id="EGZ22528.1"/>
    </source>
</evidence>
<dbReference type="EMBL" id="JH159153">
    <property type="protein sequence ID" value="EGZ22528.1"/>
    <property type="molecule type" value="Genomic_DNA"/>
</dbReference>
<dbReference type="InParanoid" id="G4Z7Z3"/>
<sequence length="102" mass="11480">MPPLRCELLTTACWVPRQPKPPLVVTCSSTAHATDWEEQYQRKVEQVTKNNKRENDKRRNWTYAPGDKVLLRNDAGPQAKMAPLFSGPPPPNVVAVRTNGTN</sequence>
<dbReference type="RefSeq" id="XP_009525245.1">
    <property type="nucleotide sequence ID" value="XM_009526950.1"/>
</dbReference>
<keyword evidence="3" id="KW-1185">Reference proteome</keyword>
<reference evidence="2 3" key="1">
    <citation type="journal article" date="2006" name="Science">
        <title>Phytophthora genome sequences uncover evolutionary origins and mechanisms of pathogenesis.</title>
        <authorList>
            <person name="Tyler B.M."/>
            <person name="Tripathy S."/>
            <person name="Zhang X."/>
            <person name="Dehal P."/>
            <person name="Jiang R.H."/>
            <person name="Aerts A."/>
            <person name="Arredondo F.D."/>
            <person name="Baxter L."/>
            <person name="Bensasson D."/>
            <person name="Beynon J.L."/>
            <person name="Chapman J."/>
            <person name="Damasceno C.M."/>
            <person name="Dorrance A.E."/>
            <person name="Dou D."/>
            <person name="Dickerman A.W."/>
            <person name="Dubchak I.L."/>
            <person name="Garbelotto M."/>
            <person name="Gijzen M."/>
            <person name="Gordon S.G."/>
            <person name="Govers F."/>
            <person name="Grunwald N.J."/>
            <person name="Huang W."/>
            <person name="Ivors K.L."/>
            <person name="Jones R.W."/>
            <person name="Kamoun S."/>
            <person name="Krampis K."/>
            <person name="Lamour K.H."/>
            <person name="Lee M.K."/>
            <person name="McDonald W.H."/>
            <person name="Medina M."/>
            <person name="Meijer H.J."/>
            <person name="Nordberg E.K."/>
            <person name="Maclean D.J."/>
            <person name="Ospina-Giraldo M.D."/>
            <person name="Morris P.F."/>
            <person name="Phuntumart V."/>
            <person name="Putnam N.H."/>
            <person name="Rash S."/>
            <person name="Rose J.K."/>
            <person name="Sakihama Y."/>
            <person name="Salamov A.A."/>
            <person name="Savidor A."/>
            <person name="Scheuring C.F."/>
            <person name="Smith B.M."/>
            <person name="Sobral B.W."/>
            <person name="Terry A."/>
            <person name="Torto-Alalibo T.A."/>
            <person name="Win J."/>
            <person name="Xu Z."/>
            <person name="Zhang H."/>
            <person name="Grigoriev I.V."/>
            <person name="Rokhsar D.S."/>
            <person name="Boore J.L."/>
        </authorList>
    </citation>
    <scope>NUCLEOTIDE SEQUENCE [LARGE SCALE GENOMIC DNA]</scope>
    <source>
        <strain evidence="2 3">P6497</strain>
    </source>
</reference>
<protein>
    <submittedName>
        <fullName evidence="2">Uncharacterized protein</fullName>
    </submittedName>
</protein>
<dbReference type="KEGG" id="psoj:PHYSODRAFT_495537"/>
<evidence type="ECO:0000256" key="1">
    <source>
        <dbReference type="SAM" id="MobiDB-lite"/>
    </source>
</evidence>
<feature type="region of interest" description="Disordered" evidence="1">
    <location>
        <begin position="48"/>
        <end position="102"/>
    </location>
</feature>
<feature type="compositionally biased region" description="Basic and acidic residues" evidence="1">
    <location>
        <begin position="48"/>
        <end position="59"/>
    </location>
</feature>
<organism evidence="2 3">
    <name type="scientific">Phytophthora sojae (strain P6497)</name>
    <name type="common">Soybean stem and root rot agent</name>
    <name type="synonym">Phytophthora megasperma f. sp. glycines</name>
    <dbReference type="NCBI Taxonomy" id="1094619"/>
    <lineage>
        <taxon>Eukaryota</taxon>
        <taxon>Sar</taxon>
        <taxon>Stramenopiles</taxon>
        <taxon>Oomycota</taxon>
        <taxon>Peronosporomycetes</taxon>
        <taxon>Peronosporales</taxon>
        <taxon>Peronosporaceae</taxon>
        <taxon>Phytophthora</taxon>
    </lineage>
</organism>
<dbReference type="GeneID" id="20657192"/>
<dbReference type="AlphaFoldDB" id="G4Z7Z3"/>
<accession>G4Z7Z3</accession>
<dbReference type="Proteomes" id="UP000002640">
    <property type="component" value="Unassembled WGS sequence"/>
</dbReference>
<name>G4Z7Z3_PHYSP</name>